<proteinExistence type="predicted"/>
<feature type="compositionally biased region" description="Basic and acidic residues" evidence="1">
    <location>
        <begin position="563"/>
        <end position="573"/>
    </location>
</feature>
<evidence type="ECO:0000256" key="2">
    <source>
        <dbReference type="SAM" id="Phobius"/>
    </source>
</evidence>
<dbReference type="InterPro" id="IPR052901">
    <property type="entry name" value="Bact_TGase-like"/>
</dbReference>
<keyword evidence="2" id="KW-0472">Membrane</keyword>
<evidence type="ECO:0000259" key="3">
    <source>
        <dbReference type="SMART" id="SM00460"/>
    </source>
</evidence>
<dbReference type="PANTHER" id="PTHR42736:SF1">
    <property type="entry name" value="PROTEIN-GLUTAMINE GAMMA-GLUTAMYLTRANSFERASE"/>
    <property type="match status" value="1"/>
</dbReference>
<accession>W0FLA3</accession>
<dbReference type="Pfam" id="PF01841">
    <property type="entry name" value="Transglut_core"/>
    <property type="match status" value="1"/>
</dbReference>
<feature type="transmembrane region" description="Helical" evidence="2">
    <location>
        <begin position="148"/>
        <end position="165"/>
    </location>
</feature>
<dbReference type="InterPro" id="IPR002931">
    <property type="entry name" value="Transglutaminase-like"/>
</dbReference>
<feature type="transmembrane region" description="Helical" evidence="2">
    <location>
        <begin position="63"/>
        <end position="80"/>
    </location>
</feature>
<evidence type="ECO:0000256" key="1">
    <source>
        <dbReference type="SAM" id="MobiDB-lite"/>
    </source>
</evidence>
<dbReference type="AlphaFoldDB" id="W0FLA3"/>
<feature type="compositionally biased region" description="Low complexity" evidence="1">
    <location>
        <begin position="585"/>
        <end position="606"/>
    </location>
</feature>
<feature type="transmembrane region" description="Helical" evidence="2">
    <location>
        <begin position="201"/>
        <end position="220"/>
    </location>
</feature>
<evidence type="ECO:0000313" key="4">
    <source>
        <dbReference type="EMBL" id="AHF23750.1"/>
    </source>
</evidence>
<feature type="transmembrane region" description="Helical" evidence="2">
    <location>
        <begin position="626"/>
        <end position="646"/>
    </location>
</feature>
<name>W0FLA3_9BACT</name>
<organism evidence="4">
    <name type="scientific">uncultured bacterium Contig3b</name>
    <dbReference type="NCBI Taxonomy" id="1393568"/>
    <lineage>
        <taxon>Bacteria</taxon>
        <taxon>environmental samples</taxon>
    </lineage>
</organism>
<keyword evidence="2" id="KW-0812">Transmembrane</keyword>
<dbReference type="InterPro" id="IPR038765">
    <property type="entry name" value="Papain-like_cys_pep_sf"/>
</dbReference>
<feature type="domain" description="Transglutaminase-like" evidence="3">
    <location>
        <begin position="459"/>
        <end position="529"/>
    </location>
</feature>
<protein>
    <submittedName>
        <fullName evidence="4">Transglutaminase domain protein</fullName>
    </submittedName>
</protein>
<dbReference type="Gene3D" id="3.10.620.30">
    <property type="match status" value="1"/>
</dbReference>
<dbReference type="EMBL" id="KC246773">
    <property type="protein sequence ID" value="AHF23750.1"/>
    <property type="molecule type" value="Genomic_DNA"/>
</dbReference>
<sequence>MKKFPYLAFFGTWLLVFCGTLGAPLCVVTAYDLPYHPVALILTALIISGFMTLLFTVPELGTYMLIPFGATVLLISIFRWRKLYSGAVVAIRTIQSVLARTIPFISDPGTMPTGVENYAYFIGFFVGAIMVAVALLISWGLVSGESMFLPFLVPMPLVALALIYTDMQPSGWAGVLVGLYYGGVLFTSGLRLHRGGGIGRVTFLALAALFLTVLLLTKIYPKKEYEPLSTQERVEQVMRQAASVWERMNRLFDRDVREREDLTREGELKATGEHVMDVKTSSTGLLYLRGTSYGRYDGRYWSLTSEYADGESLFTLGGSLPDPRQWLEVRGADTSLLYTPYAVVKGAAVPGEVRENYIVADRKLSAYSWAYRSLPDRLVPRMGSEAEQAYAAWAKKTYVTLTKTRREAFQAFLKPYELPGTDDPYALAQAIAAILRGTAEYDLEPGDTPKDQDFALYFLTVSKRGYCVHYASALTALLQAKGVPARFVIGFALTVGEADTWVEVTDRNAHAWTEVYVEGWGWVPIEATGGDDPRLDIPAPEAGPGDEPEQETPPPTVAPEETLGPKDTPKPEETPEPTPKPTPEDTPQGGETTPTPEPPQGGAATPTPTPEPEAPEQDPEDSGRSWLLWLLWLLLLPLLVFLYIKLRKRVCRNRMRRILQGDGRKAVLYGYGELLRLVRHGATPSEKAQRLADEAAFSDHILGEKQKKTMAGHVKAAQRELEEKLPRYKLWYLRYLLWLW</sequence>
<keyword evidence="2" id="KW-1133">Transmembrane helix</keyword>
<feature type="region of interest" description="Disordered" evidence="1">
    <location>
        <begin position="527"/>
        <end position="621"/>
    </location>
</feature>
<feature type="transmembrane region" description="Helical" evidence="2">
    <location>
        <begin position="171"/>
        <end position="189"/>
    </location>
</feature>
<dbReference type="SUPFAM" id="SSF54001">
    <property type="entry name" value="Cysteine proteinases"/>
    <property type="match status" value="1"/>
</dbReference>
<feature type="transmembrane region" description="Helical" evidence="2">
    <location>
        <begin position="118"/>
        <end position="141"/>
    </location>
</feature>
<feature type="transmembrane region" description="Helical" evidence="2">
    <location>
        <begin position="38"/>
        <end position="56"/>
    </location>
</feature>
<dbReference type="SMART" id="SM00460">
    <property type="entry name" value="TGc"/>
    <property type="match status" value="1"/>
</dbReference>
<dbReference type="PANTHER" id="PTHR42736">
    <property type="entry name" value="PROTEIN-GLUTAMINE GAMMA-GLUTAMYLTRANSFERASE"/>
    <property type="match status" value="1"/>
</dbReference>
<reference evidence="4" key="1">
    <citation type="journal article" date="2013" name="PLoS ONE">
        <title>Metagenomic insights into the carbohydrate-active enzymes carried by the microorganisms adhering to solid digesta in the rumen of cows.</title>
        <authorList>
            <person name="Wang L."/>
            <person name="Hatem A."/>
            <person name="Catalyurek U.V."/>
            <person name="Morrison M."/>
            <person name="Yu Z."/>
        </authorList>
    </citation>
    <scope>NUCLEOTIDE SEQUENCE</scope>
</reference>